<comment type="caution">
    <text evidence="1">The sequence shown here is derived from an EMBL/GenBank/DDBJ whole genome shotgun (WGS) entry which is preliminary data.</text>
</comment>
<name>A0ABD0VIQ3_DENTH</name>
<protein>
    <submittedName>
        <fullName evidence="1">Uncharacterized protein</fullName>
    </submittedName>
</protein>
<dbReference type="EMBL" id="JANQDX010000005">
    <property type="protein sequence ID" value="KAL0924919.1"/>
    <property type="molecule type" value="Genomic_DNA"/>
</dbReference>
<reference evidence="1 2" key="1">
    <citation type="journal article" date="2024" name="Plant Biotechnol. J.">
        <title>Dendrobium thyrsiflorum genome and its molecular insights into genes involved in important horticultural traits.</title>
        <authorList>
            <person name="Chen B."/>
            <person name="Wang J.Y."/>
            <person name="Zheng P.J."/>
            <person name="Li K.L."/>
            <person name="Liang Y.M."/>
            <person name="Chen X.F."/>
            <person name="Zhang C."/>
            <person name="Zhao X."/>
            <person name="He X."/>
            <person name="Zhang G.Q."/>
            <person name="Liu Z.J."/>
            <person name="Xu Q."/>
        </authorList>
    </citation>
    <scope>NUCLEOTIDE SEQUENCE [LARGE SCALE GENOMIC DNA]</scope>
    <source>
        <strain evidence="1">GZMU011</strain>
    </source>
</reference>
<gene>
    <name evidence="1" type="ORF">M5K25_005779</name>
</gene>
<evidence type="ECO:0000313" key="2">
    <source>
        <dbReference type="Proteomes" id="UP001552299"/>
    </source>
</evidence>
<proteinExistence type="predicted"/>
<sequence>MEEMLRRLFEMQTKTSLVVPMPNPNQDLIEIPLAESKGKEIDQEEFDEGSFFHQDPPPRALISGGLGFLDDGTTKEKSFGGGGKAADHYERHFGQGESAIGEGGGQAPPLWASIRGIIGLLDGGDNKKGVSC</sequence>
<dbReference type="Proteomes" id="UP001552299">
    <property type="component" value="Unassembled WGS sequence"/>
</dbReference>
<keyword evidence="2" id="KW-1185">Reference proteome</keyword>
<dbReference type="AlphaFoldDB" id="A0ABD0VIQ3"/>
<accession>A0ABD0VIQ3</accession>
<evidence type="ECO:0000313" key="1">
    <source>
        <dbReference type="EMBL" id="KAL0924919.1"/>
    </source>
</evidence>
<organism evidence="1 2">
    <name type="scientific">Dendrobium thyrsiflorum</name>
    <name type="common">Pinecone-like raceme dendrobium</name>
    <name type="synonym">Orchid</name>
    <dbReference type="NCBI Taxonomy" id="117978"/>
    <lineage>
        <taxon>Eukaryota</taxon>
        <taxon>Viridiplantae</taxon>
        <taxon>Streptophyta</taxon>
        <taxon>Embryophyta</taxon>
        <taxon>Tracheophyta</taxon>
        <taxon>Spermatophyta</taxon>
        <taxon>Magnoliopsida</taxon>
        <taxon>Liliopsida</taxon>
        <taxon>Asparagales</taxon>
        <taxon>Orchidaceae</taxon>
        <taxon>Epidendroideae</taxon>
        <taxon>Malaxideae</taxon>
        <taxon>Dendrobiinae</taxon>
        <taxon>Dendrobium</taxon>
    </lineage>
</organism>